<evidence type="ECO:0000313" key="2">
    <source>
        <dbReference type="EMBL" id="SNY52897.1"/>
    </source>
</evidence>
<name>A0A285IZ08_9ACTN</name>
<dbReference type="EMBL" id="OBDY01000013">
    <property type="protein sequence ID" value="SNY52897.1"/>
    <property type="molecule type" value="Genomic_DNA"/>
</dbReference>
<dbReference type="InterPro" id="IPR036412">
    <property type="entry name" value="HAD-like_sf"/>
</dbReference>
<evidence type="ECO:0000256" key="1">
    <source>
        <dbReference type="ARBA" id="ARBA00009184"/>
    </source>
</evidence>
<protein>
    <submittedName>
        <fullName evidence="2">Phosphoserine phosphatase</fullName>
    </submittedName>
</protein>
<dbReference type="Pfam" id="PF12710">
    <property type="entry name" value="HAD"/>
    <property type="match status" value="1"/>
</dbReference>
<dbReference type="Gene3D" id="3.40.50.1000">
    <property type="entry name" value="HAD superfamily/HAD-like"/>
    <property type="match status" value="1"/>
</dbReference>
<dbReference type="PANTHER" id="PTHR43344">
    <property type="entry name" value="PHOSPHOSERINE PHOSPHATASE"/>
    <property type="match status" value="1"/>
</dbReference>
<dbReference type="InterPro" id="IPR050582">
    <property type="entry name" value="HAD-like_SerB"/>
</dbReference>
<comment type="similarity">
    <text evidence="1">Belongs to the HAD-like hydrolase superfamily. SerB family.</text>
</comment>
<reference evidence="2 3" key="1">
    <citation type="submission" date="2017-09" db="EMBL/GenBank/DDBJ databases">
        <authorList>
            <person name="Ehlers B."/>
            <person name="Leendertz F.H."/>
        </authorList>
    </citation>
    <scope>NUCLEOTIDE SEQUENCE [LARGE SCALE GENOMIC DNA]</scope>
    <source>
        <strain evidence="2 3">CGMCC 4.6857</strain>
    </source>
</reference>
<dbReference type="AlphaFoldDB" id="A0A285IZ08"/>
<accession>A0A285IZ08</accession>
<sequence length="319" mass="35023">MLSGMGTEHEMTESLTSAPAVLPSWRETPSRQRILEFVAVAVAGIPPEDRIAVFDNDGTLWCEKPLPVQADFLLRRIGELADRYPALRSRQPFKAVSEKDHDWLGGAITKHYQGDDADLREMAAGLLQAYEGTTVDEFAELARDFLVKGEHPTLNRPYADTAYQPMRELIDYLVANGFSCYIATGGGRDFLRTVSADVYGIPADRVIGSSVALEYRDGRIVHTARLDVFDDGPAKPVRIWSRIGRHPILAVGNANGDLPMLRAAGGGRREPLRIVVVHDDAQREFAYTAGATEAIAAAEAENWVAVSMAGDWSQVFGPR</sequence>
<gene>
    <name evidence="2" type="ORF">SAMN05421748_113127</name>
</gene>
<proteinExistence type="inferred from homology"/>
<dbReference type="SUPFAM" id="SSF56784">
    <property type="entry name" value="HAD-like"/>
    <property type="match status" value="1"/>
</dbReference>
<keyword evidence="3" id="KW-1185">Reference proteome</keyword>
<organism evidence="2 3">
    <name type="scientific">Paractinoplanes atraurantiacus</name>
    <dbReference type="NCBI Taxonomy" id="1036182"/>
    <lineage>
        <taxon>Bacteria</taxon>
        <taxon>Bacillati</taxon>
        <taxon>Actinomycetota</taxon>
        <taxon>Actinomycetes</taxon>
        <taxon>Micromonosporales</taxon>
        <taxon>Micromonosporaceae</taxon>
        <taxon>Paractinoplanes</taxon>
    </lineage>
</organism>
<dbReference type="InterPro" id="IPR023214">
    <property type="entry name" value="HAD_sf"/>
</dbReference>
<dbReference type="Proteomes" id="UP000219612">
    <property type="component" value="Unassembled WGS sequence"/>
</dbReference>
<evidence type="ECO:0000313" key="3">
    <source>
        <dbReference type="Proteomes" id="UP000219612"/>
    </source>
</evidence>